<dbReference type="GO" id="GO:1990904">
    <property type="term" value="C:ribonucleoprotein complex"/>
    <property type="evidence" value="ECO:0007669"/>
    <property type="project" value="UniProtKB-KW"/>
</dbReference>
<keyword evidence="3 5" id="KW-0687">Ribonucleoprotein</keyword>
<evidence type="ECO:0000313" key="6">
    <source>
        <dbReference type="EMBL" id="AXE19376.1"/>
    </source>
</evidence>
<dbReference type="Proteomes" id="UP000251993">
    <property type="component" value="Chromosome"/>
</dbReference>
<evidence type="ECO:0000256" key="1">
    <source>
        <dbReference type="ARBA" id="ARBA00009254"/>
    </source>
</evidence>
<proteinExistence type="inferred from homology"/>
<evidence type="ECO:0000256" key="5">
    <source>
        <dbReference type="HAMAP-Rule" id="MF_00374"/>
    </source>
</evidence>
<dbReference type="KEGG" id="run:DR864_17295"/>
<dbReference type="EMBL" id="CP030850">
    <property type="protein sequence ID" value="AXE19376.1"/>
    <property type="molecule type" value="Genomic_DNA"/>
</dbReference>
<protein>
    <recommendedName>
        <fullName evidence="4 5">Large ribosomal subunit protein uL29</fullName>
    </recommendedName>
</protein>
<evidence type="ECO:0000256" key="4">
    <source>
        <dbReference type="ARBA" id="ARBA00035204"/>
    </source>
</evidence>
<dbReference type="Pfam" id="PF00831">
    <property type="entry name" value="Ribosomal_L29"/>
    <property type="match status" value="1"/>
</dbReference>
<dbReference type="HAMAP" id="MF_00374">
    <property type="entry name" value="Ribosomal_uL29"/>
    <property type="match status" value="1"/>
</dbReference>
<evidence type="ECO:0000256" key="2">
    <source>
        <dbReference type="ARBA" id="ARBA00022980"/>
    </source>
</evidence>
<sequence>MKNSEIKALTVEQLKQTLVEEQDRLLKLKFAHAVSPIENPMRIRNTRRLIARLMTELSAKDKAASA</sequence>
<dbReference type="GO" id="GO:0003735">
    <property type="term" value="F:structural constituent of ribosome"/>
    <property type="evidence" value="ECO:0007669"/>
    <property type="project" value="InterPro"/>
</dbReference>
<name>A0A344TL55_9BACT</name>
<evidence type="ECO:0000313" key="7">
    <source>
        <dbReference type="Proteomes" id="UP000251993"/>
    </source>
</evidence>
<dbReference type="InterPro" id="IPR018254">
    <property type="entry name" value="Ribosomal_uL29_CS"/>
</dbReference>
<dbReference type="OrthoDB" id="5296761at2"/>
<dbReference type="AlphaFoldDB" id="A0A344TL55"/>
<keyword evidence="7" id="KW-1185">Reference proteome</keyword>
<comment type="similarity">
    <text evidence="1 5">Belongs to the universal ribosomal protein uL29 family.</text>
</comment>
<evidence type="ECO:0000256" key="3">
    <source>
        <dbReference type="ARBA" id="ARBA00023274"/>
    </source>
</evidence>
<accession>A0A344TL55</accession>
<dbReference type="NCBIfam" id="TIGR00012">
    <property type="entry name" value="L29"/>
    <property type="match status" value="1"/>
</dbReference>
<dbReference type="CDD" id="cd00427">
    <property type="entry name" value="Ribosomal_L29_HIP"/>
    <property type="match status" value="1"/>
</dbReference>
<dbReference type="InterPro" id="IPR036049">
    <property type="entry name" value="Ribosomal_uL29_sf"/>
</dbReference>
<keyword evidence="2 5" id="KW-0689">Ribosomal protein</keyword>
<gene>
    <name evidence="5" type="primary">rpmC</name>
    <name evidence="6" type="ORF">DR864_17295</name>
</gene>
<dbReference type="InterPro" id="IPR001854">
    <property type="entry name" value="Ribosomal_uL29"/>
</dbReference>
<reference evidence="6 7" key="1">
    <citation type="submission" date="2018-07" db="EMBL/GenBank/DDBJ databases">
        <title>Genome sequencing of Runella.</title>
        <authorList>
            <person name="Baek M.-G."/>
            <person name="Yi H."/>
        </authorList>
    </citation>
    <scope>NUCLEOTIDE SEQUENCE [LARGE SCALE GENOMIC DNA]</scope>
    <source>
        <strain evidence="6 7">HYN0085</strain>
    </source>
</reference>
<dbReference type="GO" id="GO:0005840">
    <property type="term" value="C:ribosome"/>
    <property type="evidence" value="ECO:0007669"/>
    <property type="project" value="UniProtKB-KW"/>
</dbReference>
<organism evidence="6 7">
    <name type="scientific">Runella rosea</name>
    <dbReference type="NCBI Taxonomy" id="2259595"/>
    <lineage>
        <taxon>Bacteria</taxon>
        <taxon>Pseudomonadati</taxon>
        <taxon>Bacteroidota</taxon>
        <taxon>Cytophagia</taxon>
        <taxon>Cytophagales</taxon>
        <taxon>Spirosomataceae</taxon>
        <taxon>Runella</taxon>
    </lineage>
</organism>
<dbReference type="SUPFAM" id="SSF46561">
    <property type="entry name" value="Ribosomal protein L29 (L29p)"/>
    <property type="match status" value="1"/>
</dbReference>
<dbReference type="PROSITE" id="PS00579">
    <property type="entry name" value="RIBOSOMAL_L29"/>
    <property type="match status" value="1"/>
</dbReference>
<dbReference type="Gene3D" id="1.10.287.310">
    <property type="match status" value="1"/>
</dbReference>
<dbReference type="RefSeq" id="WP_013927430.1">
    <property type="nucleotide sequence ID" value="NZ_CP030850.1"/>
</dbReference>
<dbReference type="GO" id="GO:0006412">
    <property type="term" value="P:translation"/>
    <property type="evidence" value="ECO:0007669"/>
    <property type="project" value="UniProtKB-UniRule"/>
</dbReference>